<comment type="caution">
    <text evidence="1">The sequence shown here is derived from an EMBL/GenBank/DDBJ whole genome shotgun (WGS) entry which is preliminary data.</text>
</comment>
<protein>
    <submittedName>
        <fullName evidence="1">Uncharacterized protein</fullName>
    </submittedName>
</protein>
<dbReference type="AlphaFoldDB" id="A0A263D1J1"/>
<reference evidence="1 2" key="1">
    <citation type="submission" date="2017-07" db="EMBL/GenBank/DDBJ databases">
        <title>Amycolatopsis antarcticus sp. nov., isolated from the surface of an Antarcticus brown macroalga.</title>
        <authorList>
            <person name="Wang J."/>
            <person name="Leiva S."/>
            <person name="Huang J."/>
            <person name="Huang Y."/>
        </authorList>
    </citation>
    <scope>NUCLEOTIDE SEQUENCE [LARGE SCALE GENOMIC DNA]</scope>
    <source>
        <strain evidence="1 2">AU-G6</strain>
    </source>
</reference>
<name>A0A263D1J1_9PSEU</name>
<gene>
    <name evidence="1" type="ORF">CFN78_15265</name>
</gene>
<accession>A0A263D1J1</accession>
<dbReference type="InParanoid" id="A0A263D1J1"/>
<evidence type="ECO:0000313" key="2">
    <source>
        <dbReference type="Proteomes" id="UP000242444"/>
    </source>
</evidence>
<dbReference type="Proteomes" id="UP000242444">
    <property type="component" value="Unassembled WGS sequence"/>
</dbReference>
<organism evidence="1 2">
    <name type="scientific">Amycolatopsis antarctica</name>
    <dbReference type="NCBI Taxonomy" id="1854586"/>
    <lineage>
        <taxon>Bacteria</taxon>
        <taxon>Bacillati</taxon>
        <taxon>Actinomycetota</taxon>
        <taxon>Actinomycetes</taxon>
        <taxon>Pseudonocardiales</taxon>
        <taxon>Pseudonocardiaceae</taxon>
        <taxon>Amycolatopsis</taxon>
    </lineage>
</organism>
<dbReference type="EMBL" id="NKYE01000008">
    <property type="protein sequence ID" value="OZM72354.1"/>
    <property type="molecule type" value="Genomic_DNA"/>
</dbReference>
<keyword evidence="2" id="KW-1185">Reference proteome</keyword>
<sequence length="79" mass="7650">MAAELIKPGPMDGALPANQAALGTATLTAVTTGVTVDIVNVCAVDGGAFQGVLAAPMIEVGGNASVAELVAARTRAITS</sequence>
<proteinExistence type="predicted"/>
<evidence type="ECO:0000313" key="1">
    <source>
        <dbReference type="EMBL" id="OZM72354.1"/>
    </source>
</evidence>